<dbReference type="GO" id="GO:0005886">
    <property type="term" value="C:plasma membrane"/>
    <property type="evidence" value="ECO:0007669"/>
    <property type="project" value="TreeGrafter"/>
</dbReference>
<proteinExistence type="predicted"/>
<dbReference type="EMBL" id="UZAJ01039967">
    <property type="protein sequence ID" value="VDP12424.1"/>
    <property type="molecule type" value="Genomic_DNA"/>
</dbReference>
<keyword evidence="1" id="KW-0472">Membrane</keyword>
<name>A0A183HZI6_9BILA</name>
<dbReference type="PANTHER" id="PTHR13167">
    <property type="entry name" value="PIEZO-TYPE MECHANOSENSITIVE ION CHANNEL COMPONENT"/>
    <property type="match status" value="1"/>
</dbReference>
<reference evidence="5" key="1">
    <citation type="submission" date="2016-06" db="UniProtKB">
        <authorList>
            <consortium name="WormBaseParasite"/>
        </authorList>
    </citation>
    <scope>IDENTIFICATION</scope>
</reference>
<dbReference type="InterPro" id="IPR027272">
    <property type="entry name" value="Piezo"/>
</dbReference>
<dbReference type="GO" id="GO:0071260">
    <property type="term" value="P:cellular response to mechanical stimulus"/>
    <property type="evidence" value="ECO:0007669"/>
    <property type="project" value="TreeGrafter"/>
</dbReference>
<accession>A0A183HZI6</accession>
<protein>
    <submittedName>
        <fullName evidence="5">Piezo_RRas_bdg domain-containing protein</fullName>
    </submittedName>
</protein>
<keyword evidence="1" id="KW-0812">Transmembrane</keyword>
<dbReference type="WBParaSite" id="OFLC_0001289901-mRNA-1">
    <property type="protein sequence ID" value="OFLC_0001289901-mRNA-1"/>
    <property type="gene ID" value="OFLC_0001289901"/>
</dbReference>
<keyword evidence="1" id="KW-1133">Transmembrane helix</keyword>
<keyword evidence="4" id="KW-1185">Reference proteome</keyword>
<sequence>MKYELKEGTKVLNAIIRFTFERPNSKHADYPTQHYYTLTIPLPVNSTVRTELVKIVNGQYNHSILLENAWPPYVIMPNEGNAKPAWSLLHVISGSNPKSWEAFSNISMKLKTTRTAESKIWCARVIENNETAALTLPLEDIKYEIRPEKYLQMVVFVDRVFPSFVSKYVQGGIIAMYLAVVMLVGRMIRGLVMNAGMEVMISEIPNPDHLLKICLDIYLVREAKDFILEQDLYGKLIFLFRSPESLIKWTRNRVKVD</sequence>
<dbReference type="STRING" id="387005.A0A183HZI6"/>
<dbReference type="AlphaFoldDB" id="A0A183HZI6"/>
<reference evidence="3 4" key="2">
    <citation type="submission" date="2018-11" db="EMBL/GenBank/DDBJ databases">
        <authorList>
            <consortium name="Pathogen Informatics"/>
        </authorList>
    </citation>
    <scope>NUCLEOTIDE SEQUENCE [LARGE SCALE GENOMIC DNA]</scope>
</reference>
<feature type="domain" description="Piezo non-specific cation channel cap" evidence="2">
    <location>
        <begin position="1"/>
        <end position="251"/>
    </location>
</feature>
<dbReference type="GO" id="GO:0050982">
    <property type="term" value="P:detection of mechanical stimulus"/>
    <property type="evidence" value="ECO:0007669"/>
    <property type="project" value="TreeGrafter"/>
</dbReference>
<dbReference type="Pfam" id="PF12166">
    <property type="entry name" value="Piezo_cap"/>
    <property type="match status" value="1"/>
</dbReference>
<dbReference type="Proteomes" id="UP000267606">
    <property type="component" value="Unassembled WGS sequence"/>
</dbReference>
<dbReference type="GO" id="GO:0042391">
    <property type="term" value="P:regulation of membrane potential"/>
    <property type="evidence" value="ECO:0007669"/>
    <property type="project" value="TreeGrafter"/>
</dbReference>
<organism evidence="5">
    <name type="scientific">Onchocerca flexuosa</name>
    <dbReference type="NCBI Taxonomy" id="387005"/>
    <lineage>
        <taxon>Eukaryota</taxon>
        <taxon>Metazoa</taxon>
        <taxon>Ecdysozoa</taxon>
        <taxon>Nematoda</taxon>
        <taxon>Chromadorea</taxon>
        <taxon>Rhabditida</taxon>
        <taxon>Spirurina</taxon>
        <taxon>Spiruromorpha</taxon>
        <taxon>Filarioidea</taxon>
        <taxon>Onchocercidae</taxon>
        <taxon>Onchocerca</taxon>
    </lineage>
</organism>
<evidence type="ECO:0000313" key="4">
    <source>
        <dbReference type="Proteomes" id="UP000267606"/>
    </source>
</evidence>
<dbReference type="GO" id="GO:0008381">
    <property type="term" value="F:mechanosensitive monoatomic ion channel activity"/>
    <property type="evidence" value="ECO:0007669"/>
    <property type="project" value="InterPro"/>
</dbReference>
<dbReference type="GO" id="GO:0005261">
    <property type="term" value="F:monoatomic cation channel activity"/>
    <property type="evidence" value="ECO:0007669"/>
    <property type="project" value="TreeGrafter"/>
</dbReference>
<gene>
    <name evidence="3" type="ORF">OFLC_LOCUS12898</name>
</gene>
<evidence type="ECO:0000313" key="5">
    <source>
        <dbReference type="WBParaSite" id="OFLC_0001289901-mRNA-1"/>
    </source>
</evidence>
<evidence type="ECO:0000313" key="3">
    <source>
        <dbReference type="EMBL" id="VDP12424.1"/>
    </source>
</evidence>
<dbReference type="InterPro" id="IPR031334">
    <property type="entry name" value="Piezo_cap_dom"/>
</dbReference>
<evidence type="ECO:0000259" key="2">
    <source>
        <dbReference type="Pfam" id="PF12166"/>
    </source>
</evidence>
<dbReference type="PANTHER" id="PTHR13167:SF25">
    <property type="entry name" value="PIEZO-TYPE MECHANOSENSITIVE ION CHANNEL COMPONENT"/>
    <property type="match status" value="1"/>
</dbReference>
<evidence type="ECO:0000256" key="1">
    <source>
        <dbReference type="SAM" id="Phobius"/>
    </source>
</evidence>
<feature type="transmembrane region" description="Helical" evidence="1">
    <location>
        <begin position="168"/>
        <end position="188"/>
    </location>
</feature>